<evidence type="ECO:0000313" key="2">
    <source>
        <dbReference type="EMBL" id="KAG6950121.1"/>
    </source>
</evidence>
<evidence type="ECO:0000256" key="1">
    <source>
        <dbReference type="SAM" id="MobiDB-lite"/>
    </source>
</evidence>
<comment type="caution">
    <text evidence="2">The sequence shown here is derived from an EMBL/GenBank/DDBJ whole genome shotgun (WGS) entry which is preliminary data.</text>
</comment>
<protein>
    <submittedName>
        <fullName evidence="2">Uncharacterized protein</fullName>
    </submittedName>
</protein>
<proteinExistence type="predicted"/>
<gene>
    <name evidence="2" type="ORF">JG688_00014305</name>
</gene>
<feature type="compositionally biased region" description="Acidic residues" evidence="1">
    <location>
        <begin position="138"/>
        <end position="148"/>
    </location>
</feature>
<sequence>MRTRARTPRPVNPGDAELARVAQGVRETYGVMIEDSGGCNEAHADHDGIAAADPAIRPTPATSETPPDARPASSSDPSKFQPVTPEHDSRFARPARRSLASTESSMVSSLPHTREDSLASLELIATSPHVRADSTGSVDDDSTCDEATPLDDVESLEDTNVIKVLRSWKRGLG</sequence>
<dbReference type="EMBL" id="JAENGY010001343">
    <property type="protein sequence ID" value="KAG6950121.1"/>
    <property type="molecule type" value="Genomic_DNA"/>
</dbReference>
<name>A0A8J5M0I2_9STRA</name>
<keyword evidence="3" id="KW-1185">Reference proteome</keyword>
<feature type="region of interest" description="Disordered" evidence="1">
    <location>
        <begin position="36"/>
        <end position="148"/>
    </location>
</feature>
<organism evidence="2 3">
    <name type="scientific">Phytophthora aleatoria</name>
    <dbReference type="NCBI Taxonomy" id="2496075"/>
    <lineage>
        <taxon>Eukaryota</taxon>
        <taxon>Sar</taxon>
        <taxon>Stramenopiles</taxon>
        <taxon>Oomycota</taxon>
        <taxon>Peronosporomycetes</taxon>
        <taxon>Peronosporales</taxon>
        <taxon>Peronosporaceae</taxon>
        <taxon>Phytophthora</taxon>
    </lineage>
</organism>
<feature type="compositionally biased region" description="Polar residues" evidence="1">
    <location>
        <begin position="99"/>
        <end position="111"/>
    </location>
</feature>
<evidence type="ECO:0000313" key="3">
    <source>
        <dbReference type="Proteomes" id="UP000709295"/>
    </source>
</evidence>
<reference evidence="2" key="1">
    <citation type="submission" date="2021-01" db="EMBL/GenBank/DDBJ databases">
        <title>Phytophthora aleatoria, a newly-described species from Pinus radiata is distinct from Phytophthora cactorum isolates based on comparative genomics.</title>
        <authorList>
            <person name="Mcdougal R."/>
            <person name="Panda P."/>
            <person name="Williams N."/>
            <person name="Studholme D.J."/>
        </authorList>
    </citation>
    <scope>NUCLEOTIDE SEQUENCE</scope>
    <source>
        <strain evidence="2">NZFS 4037</strain>
    </source>
</reference>
<dbReference type="AlphaFoldDB" id="A0A8J5M0I2"/>
<dbReference type="Proteomes" id="UP000709295">
    <property type="component" value="Unassembled WGS sequence"/>
</dbReference>
<accession>A0A8J5M0I2</accession>